<dbReference type="Gene3D" id="3.90.70.10">
    <property type="entry name" value="Cysteine proteinases"/>
    <property type="match status" value="1"/>
</dbReference>
<keyword evidence="2" id="KW-0645">Protease</keyword>
<evidence type="ECO:0000256" key="1">
    <source>
        <dbReference type="ARBA" id="ARBA00008455"/>
    </source>
</evidence>
<evidence type="ECO:0000256" key="5">
    <source>
        <dbReference type="ARBA" id="ARBA00023157"/>
    </source>
</evidence>
<dbReference type="GO" id="GO:0006508">
    <property type="term" value="P:proteolysis"/>
    <property type="evidence" value="ECO:0007669"/>
    <property type="project" value="UniProtKB-KW"/>
</dbReference>
<keyword evidence="5" id="KW-1015">Disulfide bond</keyword>
<feature type="non-terminal residue" evidence="7">
    <location>
        <position position="178"/>
    </location>
</feature>
<gene>
    <name evidence="7" type="ORF">Goari_005834</name>
</gene>
<dbReference type="InterPro" id="IPR013128">
    <property type="entry name" value="Peptidase_C1A"/>
</dbReference>
<protein>
    <recommendedName>
        <fullName evidence="6">Peptidase C1A papain C-terminal domain-containing protein</fullName>
    </recommendedName>
</protein>
<evidence type="ECO:0000256" key="3">
    <source>
        <dbReference type="ARBA" id="ARBA00022801"/>
    </source>
</evidence>
<keyword evidence="8" id="KW-1185">Reference proteome</keyword>
<dbReference type="SUPFAM" id="SSF54001">
    <property type="entry name" value="Cysteine proteinases"/>
    <property type="match status" value="1"/>
</dbReference>
<dbReference type="InterPro" id="IPR038765">
    <property type="entry name" value="Papain-like_cys_pep_sf"/>
</dbReference>
<feature type="domain" description="Peptidase C1A papain C-terminal" evidence="6">
    <location>
        <begin position="1"/>
        <end position="132"/>
    </location>
</feature>
<evidence type="ECO:0000313" key="8">
    <source>
        <dbReference type="Proteomes" id="UP000593577"/>
    </source>
</evidence>
<dbReference type="PANTHER" id="PTHR12411">
    <property type="entry name" value="CYSTEINE PROTEASE FAMILY C1-RELATED"/>
    <property type="match status" value="1"/>
</dbReference>
<dbReference type="CDD" id="cd02248">
    <property type="entry name" value="Peptidase_C1A"/>
    <property type="match status" value="1"/>
</dbReference>
<evidence type="ECO:0000313" key="7">
    <source>
        <dbReference type="EMBL" id="MBA0688023.1"/>
    </source>
</evidence>
<comment type="caution">
    <text evidence="7">The sequence shown here is derived from an EMBL/GenBank/DDBJ whole genome shotgun (WGS) entry which is preliminary data.</text>
</comment>
<keyword evidence="4" id="KW-0788">Thiol protease</keyword>
<proteinExistence type="inferred from homology"/>
<organism evidence="7 8">
    <name type="scientific">Gossypium aridum</name>
    <name type="common">American cotton</name>
    <name type="synonym">Erioxylum aridum</name>
    <dbReference type="NCBI Taxonomy" id="34290"/>
    <lineage>
        <taxon>Eukaryota</taxon>
        <taxon>Viridiplantae</taxon>
        <taxon>Streptophyta</taxon>
        <taxon>Embryophyta</taxon>
        <taxon>Tracheophyta</taxon>
        <taxon>Spermatophyta</taxon>
        <taxon>Magnoliopsida</taxon>
        <taxon>eudicotyledons</taxon>
        <taxon>Gunneridae</taxon>
        <taxon>Pentapetalae</taxon>
        <taxon>rosids</taxon>
        <taxon>malvids</taxon>
        <taxon>Malvales</taxon>
        <taxon>Malvaceae</taxon>
        <taxon>Malvoideae</taxon>
        <taxon>Gossypium</taxon>
    </lineage>
</organism>
<dbReference type="Proteomes" id="UP000593577">
    <property type="component" value="Unassembled WGS sequence"/>
</dbReference>
<comment type="similarity">
    <text evidence="1">Belongs to the peptidase C1 family.</text>
</comment>
<dbReference type="PROSITE" id="PS00639">
    <property type="entry name" value="THIOL_PROTEASE_HIS"/>
    <property type="match status" value="1"/>
</dbReference>
<evidence type="ECO:0000256" key="2">
    <source>
        <dbReference type="ARBA" id="ARBA00022670"/>
    </source>
</evidence>
<evidence type="ECO:0000259" key="6">
    <source>
        <dbReference type="SMART" id="SM00645"/>
    </source>
</evidence>
<name>A0A7J8XL93_GOSAI</name>
<reference evidence="7 8" key="1">
    <citation type="journal article" date="2019" name="Genome Biol. Evol.">
        <title>Insights into the evolution of the New World diploid cottons (Gossypium, subgenus Houzingenia) based on genome sequencing.</title>
        <authorList>
            <person name="Grover C.E."/>
            <person name="Arick M.A. 2nd"/>
            <person name="Thrash A."/>
            <person name="Conover J.L."/>
            <person name="Sanders W.S."/>
            <person name="Peterson D.G."/>
            <person name="Frelichowski J.E."/>
            <person name="Scheffler J.A."/>
            <person name="Scheffler B.E."/>
            <person name="Wendel J.F."/>
        </authorList>
    </citation>
    <scope>NUCLEOTIDE SEQUENCE [LARGE SCALE GENOMIC DNA]</scope>
    <source>
        <strain evidence="7">185</strain>
        <tissue evidence="7">Leaf</tissue>
    </source>
</reference>
<sequence length="178" mass="20427">DWKEKGVVIPVKDQNQCVERISKIVTDDLISLSEQELVDCDTLYNEGCNRGLMDCAFQFFIKNGGINTEEDYPYRAFENLDHGVVIVGYDTENSMDYWIVRNSWGSNWAENVYIRIEINVVAHSNGKCSIAIWRHTPSRKDRTSLNQRSLHLHLSSPRQFVMNTTHAMLEALAIACMP</sequence>
<dbReference type="AlphaFoldDB" id="A0A7J8XL93"/>
<dbReference type="SMART" id="SM00645">
    <property type="entry name" value="Pept_C1"/>
    <property type="match status" value="1"/>
</dbReference>
<dbReference type="InterPro" id="IPR039417">
    <property type="entry name" value="Peptidase_C1A_papain-like"/>
</dbReference>
<keyword evidence="3" id="KW-0378">Hydrolase</keyword>
<dbReference type="InterPro" id="IPR000668">
    <property type="entry name" value="Peptidase_C1A_C"/>
</dbReference>
<dbReference type="Gene3D" id="2.40.50.170">
    <property type="entry name" value="Cysteine proteinases. Chain C"/>
    <property type="match status" value="1"/>
</dbReference>
<dbReference type="EMBL" id="JABFAA010000008">
    <property type="protein sequence ID" value="MBA0688023.1"/>
    <property type="molecule type" value="Genomic_DNA"/>
</dbReference>
<dbReference type="InterPro" id="IPR025660">
    <property type="entry name" value="Pept_his_AS"/>
</dbReference>
<evidence type="ECO:0000256" key="4">
    <source>
        <dbReference type="ARBA" id="ARBA00022807"/>
    </source>
</evidence>
<dbReference type="Pfam" id="PF00112">
    <property type="entry name" value="Peptidase_C1"/>
    <property type="match status" value="2"/>
</dbReference>
<accession>A0A7J8XL93</accession>
<dbReference type="GO" id="GO:0008234">
    <property type="term" value="F:cysteine-type peptidase activity"/>
    <property type="evidence" value="ECO:0007669"/>
    <property type="project" value="UniProtKB-KW"/>
</dbReference>